<comment type="caution">
    <text evidence="1">The sequence shown here is derived from an EMBL/GenBank/DDBJ whole genome shotgun (WGS) entry which is preliminary data.</text>
</comment>
<evidence type="ECO:0000313" key="2">
    <source>
        <dbReference type="Proteomes" id="UP000887013"/>
    </source>
</evidence>
<protein>
    <submittedName>
        <fullName evidence="1">Uncharacterized protein</fullName>
    </submittedName>
</protein>
<name>A0A8X6NSC8_NEPPI</name>
<reference evidence="1" key="1">
    <citation type="submission" date="2020-08" db="EMBL/GenBank/DDBJ databases">
        <title>Multicomponent nature underlies the extraordinary mechanical properties of spider dragline silk.</title>
        <authorList>
            <person name="Kono N."/>
            <person name="Nakamura H."/>
            <person name="Mori M."/>
            <person name="Yoshida Y."/>
            <person name="Ohtoshi R."/>
            <person name="Malay A.D."/>
            <person name="Moran D.A.P."/>
            <person name="Tomita M."/>
            <person name="Numata K."/>
            <person name="Arakawa K."/>
        </authorList>
    </citation>
    <scope>NUCLEOTIDE SEQUENCE</scope>
</reference>
<evidence type="ECO:0000313" key="1">
    <source>
        <dbReference type="EMBL" id="GFT28936.1"/>
    </source>
</evidence>
<keyword evidence="2" id="KW-1185">Reference proteome</keyword>
<dbReference type="Proteomes" id="UP000887013">
    <property type="component" value="Unassembled WGS sequence"/>
</dbReference>
<organism evidence="1 2">
    <name type="scientific">Nephila pilipes</name>
    <name type="common">Giant wood spider</name>
    <name type="synonym">Nephila maculata</name>
    <dbReference type="NCBI Taxonomy" id="299642"/>
    <lineage>
        <taxon>Eukaryota</taxon>
        <taxon>Metazoa</taxon>
        <taxon>Ecdysozoa</taxon>
        <taxon>Arthropoda</taxon>
        <taxon>Chelicerata</taxon>
        <taxon>Arachnida</taxon>
        <taxon>Araneae</taxon>
        <taxon>Araneomorphae</taxon>
        <taxon>Entelegynae</taxon>
        <taxon>Araneoidea</taxon>
        <taxon>Nephilidae</taxon>
        <taxon>Nephila</taxon>
    </lineage>
</organism>
<proteinExistence type="predicted"/>
<accession>A0A8X6NSC8</accession>
<dbReference type="EMBL" id="BMAW01107358">
    <property type="protein sequence ID" value="GFT28936.1"/>
    <property type="molecule type" value="Genomic_DNA"/>
</dbReference>
<dbReference type="OrthoDB" id="6437472at2759"/>
<dbReference type="AlphaFoldDB" id="A0A8X6NSC8"/>
<sequence length="130" mass="14088">MAGHVPSMVVTGDRKYTFDSEEGACETATTSKESSRHANYRSQLGEVVTKNNGTGLIRDLVIGMIARKSEVQRWSDIALVLTVNYASQQFGCVSETTLRAASGNLELLCSGRSMTAKLKLKRIDEMASPG</sequence>
<gene>
    <name evidence="1" type="ORF">NPIL_400741</name>
</gene>